<feature type="domain" description="FAD-binding FR-type" evidence="14">
    <location>
        <begin position="1"/>
        <end position="95"/>
    </location>
</feature>
<feature type="binding site" evidence="11 13">
    <location>
        <position position="213"/>
    </location>
    <ligand>
        <name>[2Fe-2S] cluster</name>
        <dbReference type="ChEBI" id="CHEBI:190135"/>
    </ligand>
</feature>
<keyword evidence="2 11" id="KW-0813">Transport</keyword>
<dbReference type="InterPro" id="IPR017927">
    <property type="entry name" value="FAD-bd_FR_type"/>
</dbReference>
<evidence type="ECO:0000256" key="1">
    <source>
        <dbReference type="ARBA" id="ARBA00006422"/>
    </source>
</evidence>
<evidence type="ECO:0000256" key="13">
    <source>
        <dbReference type="PIRSR" id="PIRSR006816-2"/>
    </source>
</evidence>
<feature type="binding site" evidence="11 12">
    <location>
        <begin position="70"/>
        <end position="71"/>
    </location>
    <ligand>
        <name>FAD</name>
        <dbReference type="ChEBI" id="CHEBI:57692"/>
    </ligand>
</feature>
<keyword evidence="6 11" id="KW-0274">FAD</keyword>
<dbReference type="STRING" id="1121316.SAMN02745207_02783"/>
<comment type="similarity">
    <text evidence="1 11">Belongs to the PyrK family.</text>
</comment>
<evidence type="ECO:0000256" key="10">
    <source>
        <dbReference type="ARBA" id="ARBA00023014"/>
    </source>
</evidence>
<dbReference type="GO" id="GO:0016491">
    <property type="term" value="F:oxidoreductase activity"/>
    <property type="evidence" value="ECO:0007669"/>
    <property type="project" value="InterPro"/>
</dbReference>
<evidence type="ECO:0000259" key="14">
    <source>
        <dbReference type="PROSITE" id="PS51384"/>
    </source>
</evidence>
<dbReference type="PRINTS" id="PR00409">
    <property type="entry name" value="PHDIOXRDTASE"/>
</dbReference>
<evidence type="ECO:0000256" key="5">
    <source>
        <dbReference type="ARBA" id="ARBA00022723"/>
    </source>
</evidence>
<dbReference type="InterPro" id="IPR050353">
    <property type="entry name" value="PyrK_electron_transfer"/>
</dbReference>
<dbReference type="SUPFAM" id="SSF52343">
    <property type="entry name" value="Ferredoxin reductase-like, C-terminal NADP-linked domain"/>
    <property type="match status" value="1"/>
</dbReference>
<feature type="binding site" evidence="11 13">
    <location>
        <position position="216"/>
    </location>
    <ligand>
        <name>[2Fe-2S] cluster</name>
        <dbReference type="ChEBI" id="CHEBI:190135"/>
    </ligand>
</feature>
<evidence type="ECO:0000256" key="7">
    <source>
        <dbReference type="ARBA" id="ARBA00022975"/>
    </source>
</evidence>
<comment type="cofactor">
    <cofactor evidence="11">
        <name>[2Fe-2S] cluster</name>
        <dbReference type="ChEBI" id="CHEBI:190135"/>
    </cofactor>
    <text evidence="11">Binds 1 [2Fe-2S] cluster per subunit.</text>
</comment>
<organism evidence="15 16">
    <name type="scientific">Clostridium grantii DSM 8605</name>
    <dbReference type="NCBI Taxonomy" id="1121316"/>
    <lineage>
        <taxon>Bacteria</taxon>
        <taxon>Bacillati</taxon>
        <taxon>Bacillota</taxon>
        <taxon>Clostridia</taxon>
        <taxon>Eubacteriales</taxon>
        <taxon>Clostridiaceae</taxon>
        <taxon>Clostridium</taxon>
    </lineage>
</organism>
<evidence type="ECO:0000256" key="12">
    <source>
        <dbReference type="PIRSR" id="PIRSR006816-1"/>
    </source>
</evidence>
<dbReference type="PIRSF" id="PIRSF006816">
    <property type="entry name" value="Cyc3_hyd_g"/>
    <property type="match status" value="1"/>
</dbReference>
<evidence type="ECO:0000313" key="16">
    <source>
        <dbReference type="Proteomes" id="UP000184447"/>
    </source>
</evidence>
<dbReference type="NCBIfam" id="NF000798">
    <property type="entry name" value="PRK00054.1-3"/>
    <property type="match status" value="1"/>
</dbReference>
<dbReference type="CDD" id="cd06218">
    <property type="entry name" value="DHOD_e_trans"/>
    <property type="match status" value="1"/>
</dbReference>
<gene>
    <name evidence="11" type="primary">pyrK</name>
    <name evidence="15" type="ORF">SAMN02745207_02783</name>
</gene>
<accession>A0A1M5WBS4</accession>
<sequence>MICSSEKVIENKLISEDIYLMKIKGEFQGAPGQFYMIKSWDNELILPRPISIFDIDEEGISFLYQLKGKGTKLMSEVNVGERVQIMGPLGNTFNKEAKGKIAIVGGGIGVAPMVYLAKELKAEKVDFYAGFKNVDYSVETVEKYVNKIILSTETGEKGKKGFITEYLKPEEYDLVLCCGPEIMMKKVVDMCNKVSTKVFVSMEKRMACGIGACLVCTCKTTEGNKRTCKDGPVFDGKDLIFND</sequence>
<evidence type="ECO:0000256" key="9">
    <source>
        <dbReference type="ARBA" id="ARBA00023004"/>
    </source>
</evidence>
<keyword evidence="16" id="KW-1185">Reference proteome</keyword>
<proteinExistence type="inferred from homology"/>
<comment type="pathway">
    <text evidence="11">Pyrimidine metabolism; UMP biosynthesis via de novo pathway; orotate from (S)-dihydroorotate (NAD(+) route): step 1/1.</text>
</comment>
<evidence type="ECO:0000313" key="15">
    <source>
        <dbReference type="EMBL" id="SHH84663.1"/>
    </source>
</evidence>
<dbReference type="PROSITE" id="PS51384">
    <property type="entry name" value="FAD_FR"/>
    <property type="match status" value="1"/>
</dbReference>
<protein>
    <recommendedName>
        <fullName evidence="11">Dihydroorotate dehydrogenase B (NAD(+)), electron transfer subunit</fullName>
    </recommendedName>
    <alternativeName>
        <fullName evidence="11">Dihydroorotate oxidase B, electron transfer subunit</fullName>
    </alternativeName>
</protein>
<dbReference type="Gene3D" id="3.40.50.80">
    <property type="entry name" value="Nucleotide-binding domain of ferredoxin-NADP reductase (FNR) module"/>
    <property type="match status" value="1"/>
</dbReference>
<keyword evidence="3 11" id="KW-0285">Flavoprotein</keyword>
<dbReference type="InterPro" id="IPR023455">
    <property type="entry name" value="Dihydroorotate_DHASE_ETsu"/>
</dbReference>
<feature type="binding site" evidence="11 13">
    <location>
        <position position="228"/>
    </location>
    <ligand>
        <name>[2Fe-2S] cluster</name>
        <dbReference type="ChEBI" id="CHEBI:190135"/>
    </ligand>
</feature>
<comment type="cofactor">
    <cofactor evidence="13">
        <name>[2Fe-2S] cluster</name>
        <dbReference type="ChEBI" id="CHEBI:190135"/>
    </cofactor>
    <text evidence="13">Binds 1 [2Fe-2S] cluster per subunit.</text>
</comment>
<keyword evidence="7 11" id="KW-0665">Pyrimidine biosynthesis</keyword>
<keyword evidence="4 11" id="KW-0001">2Fe-2S</keyword>
<dbReference type="InterPro" id="IPR012165">
    <property type="entry name" value="Cyt_c3_hydrogenase_gsu"/>
</dbReference>
<comment type="subunit">
    <text evidence="11">Heterotetramer of 2 PyrK and 2 PyrD type B subunits.</text>
</comment>
<dbReference type="GO" id="GO:0044205">
    <property type="term" value="P:'de novo' UMP biosynthetic process"/>
    <property type="evidence" value="ECO:0007669"/>
    <property type="project" value="UniProtKB-UniRule"/>
</dbReference>
<comment type="function">
    <text evidence="11">Responsible for channeling the electrons from the oxidation of dihydroorotate from the FMN redox center in the PyrD type B subunit to the ultimate electron acceptor NAD(+).</text>
</comment>
<dbReference type="InterPro" id="IPR017938">
    <property type="entry name" value="Riboflavin_synthase-like_b-brl"/>
</dbReference>
<dbReference type="GO" id="GO:0009055">
    <property type="term" value="F:electron transfer activity"/>
    <property type="evidence" value="ECO:0007669"/>
    <property type="project" value="UniProtKB-UniRule"/>
</dbReference>
<dbReference type="Gene3D" id="2.40.30.10">
    <property type="entry name" value="Translation factors"/>
    <property type="match status" value="1"/>
</dbReference>
<dbReference type="InterPro" id="IPR039261">
    <property type="entry name" value="FNR_nucleotide-bd"/>
</dbReference>
<dbReference type="AlphaFoldDB" id="A0A1M5WBS4"/>
<keyword evidence="8 11" id="KW-0249">Electron transport</keyword>
<keyword evidence="10 11" id="KW-0411">Iron-sulfur</keyword>
<dbReference type="EMBL" id="FQXM01000016">
    <property type="protein sequence ID" value="SHH84663.1"/>
    <property type="molecule type" value="Genomic_DNA"/>
</dbReference>
<reference evidence="15 16" key="1">
    <citation type="submission" date="2016-11" db="EMBL/GenBank/DDBJ databases">
        <authorList>
            <person name="Jaros S."/>
            <person name="Januszkiewicz K."/>
            <person name="Wedrychowicz H."/>
        </authorList>
    </citation>
    <scope>NUCLEOTIDE SEQUENCE [LARGE SCALE GENOMIC DNA]</scope>
    <source>
        <strain evidence="15 16">DSM 8605</strain>
    </source>
</reference>
<evidence type="ECO:0000256" key="8">
    <source>
        <dbReference type="ARBA" id="ARBA00022982"/>
    </source>
</evidence>
<keyword evidence="9 11" id="KW-0408">Iron</keyword>
<evidence type="ECO:0000256" key="6">
    <source>
        <dbReference type="ARBA" id="ARBA00022827"/>
    </source>
</evidence>
<evidence type="ECO:0000256" key="4">
    <source>
        <dbReference type="ARBA" id="ARBA00022714"/>
    </source>
</evidence>
<evidence type="ECO:0000256" key="11">
    <source>
        <dbReference type="HAMAP-Rule" id="MF_01211"/>
    </source>
</evidence>
<feature type="binding site" evidence="11 13">
    <location>
        <position position="208"/>
    </location>
    <ligand>
        <name>[2Fe-2S] cluster</name>
        <dbReference type="ChEBI" id="CHEBI:190135"/>
    </ligand>
</feature>
<evidence type="ECO:0000256" key="2">
    <source>
        <dbReference type="ARBA" id="ARBA00022448"/>
    </source>
</evidence>
<dbReference type="UniPathway" id="UPA00070">
    <property type="reaction ID" value="UER00945"/>
</dbReference>
<dbReference type="InterPro" id="IPR037117">
    <property type="entry name" value="Dihydroorotate_DH_ele_sf"/>
</dbReference>
<feature type="binding site" evidence="11 12">
    <location>
        <begin position="48"/>
        <end position="51"/>
    </location>
    <ligand>
        <name>FAD</name>
        <dbReference type="ChEBI" id="CHEBI:57692"/>
    </ligand>
</feature>
<dbReference type="RefSeq" id="WP_073339025.1">
    <property type="nucleotide sequence ID" value="NZ_FQXM01000016.1"/>
</dbReference>
<comment type="cofactor">
    <cofactor evidence="11 12">
        <name>FAD</name>
        <dbReference type="ChEBI" id="CHEBI:57692"/>
    </cofactor>
    <text evidence="11 12">Binds 1 FAD per subunit.</text>
</comment>
<dbReference type="PANTHER" id="PTHR43513">
    <property type="entry name" value="DIHYDROOROTATE DEHYDROGENASE B (NAD(+)), ELECTRON TRANSFER SUBUNIT"/>
    <property type="match status" value="1"/>
</dbReference>
<dbReference type="GO" id="GO:0050660">
    <property type="term" value="F:flavin adenine dinucleotide binding"/>
    <property type="evidence" value="ECO:0007669"/>
    <property type="project" value="InterPro"/>
</dbReference>
<dbReference type="Proteomes" id="UP000184447">
    <property type="component" value="Unassembled WGS sequence"/>
</dbReference>
<name>A0A1M5WBS4_9CLOT</name>
<dbReference type="HAMAP" id="MF_01211">
    <property type="entry name" value="DHODB_Fe_S_bind"/>
    <property type="match status" value="1"/>
</dbReference>
<dbReference type="Gene3D" id="2.10.240.10">
    <property type="entry name" value="Dihydroorotate dehydrogenase, electron transfer subunit"/>
    <property type="match status" value="1"/>
</dbReference>
<evidence type="ECO:0000256" key="3">
    <source>
        <dbReference type="ARBA" id="ARBA00022630"/>
    </source>
</evidence>
<dbReference type="GO" id="GO:0051537">
    <property type="term" value="F:2 iron, 2 sulfur cluster binding"/>
    <property type="evidence" value="ECO:0007669"/>
    <property type="project" value="UniProtKB-KW"/>
</dbReference>
<dbReference type="SUPFAM" id="SSF63380">
    <property type="entry name" value="Riboflavin synthase domain-like"/>
    <property type="match status" value="1"/>
</dbReference>
<dbReference type="GO" id="GO:0046872">
    <property type="term" value="F:metal ion binding"/>
    <property type="evidence" value="ECO:0007669"/>
    <property type="project" value="UniProtKB-KW"/>
</dbReference>
<feature type="binding site" evidence="11 12">
    <location>
        <begin position="63"/>
        <end position="65"/>
    </location>
    <ligand>
        <name>FAD</name>
        <dbReference type="ChEBI" id="CHEBI:57692"/>
    </ligand>
</feature>
<dbReference type="InterPro" id="IPR019480">
    <property type="entry name" value="Dihydroorotate_DH_Fe-S-bd"/>
</dbReference>
<dbReference type="PANTHER" id="PTHR43513:SF3">
    <property type="entry name" value="DIHYDROOROTATE DEHYDROGENASE B (NAD(+)), ELECTRON TRANSFER SUBUNIT-RELATED"/>
    <property type="match status" value="1"/>
</dbReference>
<keyword evidence="5 11" id="KW-0479">Metal-binding</keyword>
<dbReference type="Pfam" id="PF10418">
    <property type="entry name" value="DHODB_Fe-S_bind"/>
    <property type="match status" value="1"/>
</dbReference>
<dbReference type="OrthoDB" id="9789468at2"/>